<sequence length="579" mass="61762">MFPKDDDSIVQSTPSIVICAESLSRFPSELDGQQESMDDVFGNTCPDTQVAQQLGEQDSSTVSVYSDDDRTSLDQSSDDTLSSVALNRILDAGGDSQTDTLSTMSSQQSSDSVFYVGNALGVDLNGSDCTYAPDDDTLTEKQSPNQSLQNITSNTTSLGGKVTEAMEVAKDVEAIFGALTNILGVTLSTNTSTNDTNIYKCADKSVINGSGDHITGDSIGDDEDIDFEEYECEEEAMNCDQSDKSKTTKRHRNVVNKNRRNRGGKSESTDEDEYKTTSRVKSRSRSRSPNNRDTEKESGRSRSPVRKDVTSTTADQTHDVQDDVNRQIHHVETPELMGEEESVFVAATPKVPTTTLSTDLAVSSATSTSATNTSATNTSTTNTSTTNTPVTIPLSPTASVTIPSSPTAPVVITSSNIPSAAPIIIDPDLLKMVTDSSSTQESNATPLIGTPIFTPSATSEDVIMNGENIETNKRPLDGDADDSNDVKVRKMKDNDESPPIKRPNQQSHAPIQPLPATAQQSHASTQPLPATVQQSHASTQPLPATAQQSHASTQPLPATVQQSHASTQPLPATAQQSHA</sequence>
<dbReference type="Proteomes" id="UP001439008">
    <property type="component" value="Unassembled WGS sequence"/>
</dbReference>
<proteinExistence type="predicted"/>
<reference evidence="2 3" key="1">
    <citation type="journal article" date="2024" name="BMC Biol.">
        <title>Comparative genomics of Ascetosporea gives new insight into the evolutionary basis for animal parasitism in Rhizaria.</title>
        <authorList>
            <person name="Hiltunen Thoren M."/>
            <person name="Onut-Brannstrom I."/>
            <person name="Alfjorden A."/>
            <person name="Peckova H."/>
            <person name="Swords F."/>
            <person name="Hooper C."/>
            <person name="Holzer A.S."/>
            <person name="Bass D."/>
            <person name="Burki F."/>
        </authorList>
    </citation>
    <scope>NUCLEOTIDE SEQUENCE [LARGE SCALE GENOMIC DNA]</scope>
    <source>
        <strain evidence="2">20-A016</strain>
    </source>
</reference>
<feature type="compositionally biased region" description="Polar residues" evidence="1">
    <location>
        <begin position="517"/>
        <end position="579"/>
    </location>
</feature>
<feature type="compositionally biased region" description="Low complexity" evidence="1">
    <location>
        <begin position="363"/>
        <end position="388"/>
    </location>
</feature>
<gene>
    <name evidence="2" type="ORF">MHBO_002560</name>
</gene>
<protein>
    <submittedName>
        <fullName evidence="2">Uncharacterized protein</fullName>
    </submittedName>
</protein>
<feature type="region of interest" description="Disordered" evidence="1">
    <location>
        <begin position="490"/>
        <end position="579"/>
    </location>
</feature>
<accession>A0ABV2AMU2</accession>
<feature type="compositionally biased region" description="Basic and acidic residues" evidence="1">
    <location>
        <begin position="290"/>
        <end position="309"/>
    </location>
</feature>
<feature type="region of interest" description="Disordered" evidence="1">
    <location>
        <begin position="52"/>
        <end position="79"/>
    </location>
</feature>
<evidence type="ECO:0000256" key="1">
    <source>
        <dbReference type="SAM" id="MobiDB-lite"/>
    </source>
</evidence>
<feature type="region of interest" description="Disordered" evidence="1">
    <location>
        <begin position="363"/>
        <end position="392"/>
    </location>
</feature>
<dbReference type="EMBL" id="JBDODL010000979">
    <property type="protein sequence ID" value="MES1920960.1"/>
    <property type="molecule type" value="Genomic_DNA"/>
</dbReference>
<evidence type="ECO:0000313" key="2">
    <source>
        <dbReference type="EMBL" id="MES1920960.1"/>
    </source>
</evidence>
<feature type="non-terminal residue" evidence="2">
    <location>
        <position position="579"/>
    </location>
</feature>
<organism evidence="2 3">
    <name type="scientific">Bonamia ostreae</name>
    <dbReference type="NCBI Taxonomy" id="126728"/>
    <lineage>
        <taxon>Eukaryota</taxon>
        <taxon>Sar</taxon>
        <taxon>Rhizaria</taxon>
        <taxon>Endomyxa</taxon>
        <taxon>Ascetosporea</taxon>
        <taxon>Haplosporida</taxon>
        <taxon>Bonamia</taxon>
    </lineage>
</organism>
<feature type="compositionally biased region" description="Basic and acidic residues" evidence="1">
    <location>
        <begin position="316"/>
        <end position="325"/>
    </location>
</feature>
<feature type="compositionally biased region" description="Basic residues" evidence="1">
    <location>
        <begin position="247"/>
        <end position="263"/>
    </location>
</feature>
<evidence type="ECO:0000313" key="3">
    <source>
        <dbReference type="Proteomes" id="UP001439008"/>
    </source>
</evidence>
<feature type="compositionally biased region" description="Basic and acidic residues" evidence="1">
    <location>
        <begin position="490"/>
        <end position="499"/>
    </location>
</feature>
<feature type="region of interest" description="Disordered" evidence="1">
    <location>
        <begin position="234"/>
        <end position="325"/>
    </location>
</feature>
<name>A0ABV2AMU2_9EUKA</name>
<keyword evidence="3" id="KW-1185">Reference proteome</keyword>
<comment type="caution">
    <text evidence="2">The sequence shown here is derived from an EMBL/GenBank/DDBJ whole genome shotgun (WGS) entry which is preliminary data.</text>
</comment>